<feature type="non-terminal residue" evidence="1">
    <location>
        <position position="92"/>
    </location>
</feature>
<protein>
    <submittedName>
        <fullName evidence="1">Uncharacterized protein</fullName>
    </submittedName>
</protein>
<comment type="caution">
    <text evidence="1">The sequence shown here is derived from an EMBL/GenBank/DDBJ whole genome shotgun (WGS) entry which is preliminary data.</text>
</comment>
<evidence type="ECO:0000313" key="1">
    <source>
        <dbReference type="EMBL" id="GMR61658.1"/>
    </source>
</evidence>
<dbReference type="AlphaFoldDB" id="A0AAN5DEF2"/>
<evidence type="ECO:0000313" key="2">
    <source>
        <dbReference type="Proteomes" id="UP001328107"/>
    </source>
</evidence>
<accession>A0AAN5DEF2</accession>
<organism evidence="1 2">
    <name type="scientific">Pristionchus mayeri</name>
    <dbReference type="NCBI Taxonomy" id="1317129"/>
    <lineage>
        <taxon>Eukaryota</taxon>
        <taxon>Metazoa</taxon>
        <taxon>Ecdysozoa</taxon>
        <taxon>Nematoda</taxon>
        <taxon>Chromadorea</taxon>
        <taxon>Rhabditida</taxon>
        <taxon>Rhabditina</taxon>
        <taxon>Diplogasteromorpha</taxon>
        <taxon>Diplogasteroidea</taxon>
        <taxon>Neodiplogasteridae</taxon>
        <taxon>Pristionchus</taxon>
    </lineage>
</organism>
<gene>
    <name evidence="1" type="ORF">PMAYCL1PPCAC_31853</name>
</gene>
<dbReference type="EMBL" id="BTRK01000006">
    <property type="protein sequence ID" value="GMR61658.1"/>
    <property type="molecule type" value="Genomic_DNA"/>
</dbReference>
<dbReference type="Proteomes" id="UP001328107">
    <property type="component" value="Unassembled WGS sequence"/>
</dbReference>
<reference evidence="2" key="1">
    <citation type="submission" date="2022-10" db="EMBL/GenBank/DDBJ databases">
        <title>Genome assembly of Pristionchus species.</title>
        <authorList>
            <person name="Yoshida K."/>
            <person name="Sommer R.J."/>
        </authorList>
    </citation>
    <scope>NUCLEOTIDE SEQUENCE [LARGE SCALE GENOMIC DNA]</scope>
    <source>
        <strain evidence="2">RS5460</strain>
    </source>
</reference>
<proteinExistence type="predicted"/>
<feature type="non-terminal residue" evidence="1">
    <location>
        <position position="1"/>
    </location>
</feature>
<sequence length="92" mass="9931">ALLASSNATAKIKCYSCIVPPQTGDPNEHCVDSQYCTGKWCTKGPDASSSGILYGCIDDAPLEVFSPRCKAVNSTHFYYNCYCNNVEYCNGG</sequence>
<name>A0AAN5DEF2_9BILA</name>
<keyword evidence="2" id="KW-1185">Reference proteome</keyword>